<keyword evidence="3" id="KW-1185">Reference proteome</keyword>
<protein>
    <submittedName>
        <fullName evidence="2">Uncharacterized protein</fullName>
    </submittedName>
</protein>
<dbReference type="KEGG" id="fsn:GS03_00369"/>
<evidence type="ECO:0000256" key="1">
    <source>
        <dbReference type="SAM" id="Phobius"/>
    </source>
</evidence>
<gene>
    <name evidence="2" type="ORF">GS03_00369</name>
</gene>
<sequence>METNWIIIGVVVIIGLALVIYLIWKNQKDEEDVVEYFNNESSNFHEEESELNDEK</sequence>
<evidence type="ECO:0000313" key="3">
    <source>
        <dbReference type="Proteomes" id="UP000296862"/>
    </source>
</evidence>
<proteinExistence type="predicted"/>
<feature type="transmembrane region" description="Helical" evidence="1">
    <location>
        <begin position="6"/>
        <end position="24"/>
    </location>
</feature>
<keyword evidence="1" id="KW-0812">Transmembrane</keyword>
<dbReference type="EMBL" id="CP038810">
    <property type="protein sequence ID" value="QBZ96886.1"/>
    <property type="molecule type" value="Genomic_DNA"/>
</dbReference>
<evidence type="ECO:0000313" key="2">
    <source>
        <dbReference type="EMBL" id="QBZ96886.1"/>
    </source>
</evidence>
<reference evidence="2 3" key="1">
    <citation type="submission" date="2019-04" db="EMBL/GenBank/DDBJ databases">
        <title>Flavobacterium sp. GS03.</title>
        <authorList>
            <person name="Kim H."/>
        </authorList>
    </citation>
    <scope>NUCLEOTIDE SEQUENCE [LARGE SCALE GENOMIC DNA]</scope>
    <source>
        <strain evidence="2 3">GS03</strain>
    </source>
</reference>
<keyword evidence="1" id="KW-1133">Transmembrane helix</keyword>
<dbReference type="AlphaFoldDB" id="A0A4P7PQV5"/>
<accession>A0A4P7PQV5</accession>
<keyword evidence="1" id="KW-0472">Membrane</keyword>
<dbReference type="RefSeq" id="WP_168710249.1">
    <property type="nucleotide sequence ID" value="NZ_CP038810.1"/>
</dbReference>
<dbReference type="Proteomes" id="UP000296862">
    <property type="component" value="Chromosome"/>
</dbReference>
<name>A0A4P7PQV5_9FLAO</name>
<organism evidence="2 3">
    <name type="scientific">Flavobacterium sangjuense</name>
    <dbReference type="NCBI Taxonomy" id="2518177"/>
    <lineage>
        <taxon>Bacteria</taxon>
        <taxon>Pseudomonadati</taxon>
        <taxon>Bacteroidota</taxon>
        <taxon>Flavobacteriia</taxon>
        <taxon>Flavobacteriales</taxon>
        <taxon>Flavobacteriaceae</taxon>
        <taxon>Flavobacterium</taxon>
    </lineage>
</organism>